<dbReference type="CDD" id="cd02883">
    <property type="entry name" value="NUDIX_Hydrolase"/>
    <property type="match status" value="1"/>
</dbReference>
<feature type="domain" description="Nudix hydrolase" evidence="6">
    <location>
        <begin position="30"/>
        <end position="192"/>
    </location>
</feature>
<dbReference type="InterPro" id="IPR015797">
    <property type="entry name" value="NUDIX_hydrolase-like_dom_sf"/>
</dbReference>
<dbReference type="InterPro" id="IPR000086">
    <property type="entry name" value="NUDIX_hydrolase_dom"/>
</dbReference>
<reference evidence="7 8" key="1">
    <citation type="submission" date="2024-07" db="EMBL/GenBank/DDBJ databases">
        <title>Section-level genome sequencing and comparative genomics of Aspergillus sections Usti and Cavernicolus.</title>
        <authorList>
            <consortium name="Lawrence Berkeley National Laboratory"/>
            <person name="Nybo J.L."/>
            <person name="Vesth T.C."/>
            <person name="Theobald S."/>
            <person name="Frisvad J.C."/>
            <person name="Larsen T.O."/>
            <person name="Kjaerboelling I."/>
            <person name="Rothschild-Mancinelli K."/>
            <person name="Lyhne E.K."/>
            <person name="Kogle M.E."/>
            <person name="Barry K."/>
            <person name="Clum A."/>
            <person name="Na H."/>
            <person name="Ledsgaard L."/>
            <person name="Lin J."/>
            <person name="Lipzen A."/>
            <person name="Kuo A."/>
            <person name="Riley R."/>
            <person name="Mondo S."/>
            <person name="Labutti K."/>
            <person name="Haridas S."/>
            <person name="Pangalinan J."/>
            <person name="Salamov A.A."/>
            <person name="Simmons B.A."/>
            <person name="Magnuson J.K."/>
            <person name="Chen J."/>
            <person name="Drula E."/>
            <person name="Henrissat B."/>
            <person name="Wiebenga A."/>
            <person name="Lubbers R.J."/>
            <person name="Gomes A.C."/>
            <person name="Makela M.R."/>
            <person name="Stajich J."/>
            <person name="Grigoriev I.V."/>
            <person name="Mortensen U.H."/>
            <person name="De Vries R.P."/>
            <person name="Baker S.E."/>
            <person name="Andersen M.R."/>
        </authorList>
    </citation>
    <scope>NUCLEOTIDE SEQUENCE [LARGE SCALE GENOMIC DNA]</scope>
    <source>
        <strain evidence="7 8">CBS 209.92</strain>
    </source>
</reference>
<evidence type="ECO:0000256" key="2">
    <source>
        <dbReference type="ARBA" id="ARBA00022723"/>
    </source>
</evidence>
<dbReference type="Gene3D" id="3.90.79.10">
    <property type="entry name" value="Nucleoside Triphosphate Pyrophosphohydrolase"/>
    <property type="match status" value="1"/>
</dbReference>
<name>A0ABR4FKC1_9EURO</name>
<feature type="region of interest" description="Disordered" evidence="5">
    <location>
        <begin position="148"/>
        <end position="169"/>
    </location>
</feature>
<dbReference type="SUPFAM" id="SSF55811">
    <property type="entry name" value="Nudix"/>
    <property type="match status" value="1"/>
</dbReference>
<evidence type="ECO:0000256" key="4">
    <source>
        <dbReference type="ARBA" id="ARBA00022842"/>
    </source>
</evidence>
<dbReference type="Pfam" id="PF00293">
    <property type="entry name" value="NUDIX"/>
    <property type="match status" value="1"/>
</dbReference>
<evidence type="ECO:0000313" key="7">
    <source>
        <dbReference type="EMBL" id="KAL2783664.1"/>
    </source>
</evidence>
<dbReference type="Proteomes" id="UP001610563">
    <property type="component" value="Unassembled WGS sequence"/>
</dbReference>
<sequence length="241" mass="26935">MALKFKYTVAPHLEEFNLPFPAFCATKPQYTHFIGGGLIFSRSPNLPRGRDRPLDDSSDTLRVLLLQRALHDAYPGAWEGPGGSCEDEDETFLYGVAREVFEESGLRVSRFVELVATDEWVKVKPDEVIRAKKYTFLVELEEGAPAVSASVTGNGDEGKEGKEGNGVPADKLADGRVDCRLAKRWEDLVVLDPEEHRDFEWATEEEVRIGVETGEGRYQSFAKHGPHILEGFRILKELAAK</sequence>
<keyword evidence="4" id="KW-0460">Magnesium</keyword>
<evidence type="ECO:0000313" key="8">
    <source>
        <dbReference type="Proteomes" id="UP001610563"/>
    </source>
</evidence>
<protein>
    <recommendedName>
        <fullName evidence="6">Nudix hydrolase domain-containing protein</fullName>
    </recommendedName>
</protein>
<dbReference type="PANTHER" id="PTHR42904">
    <property type="entry name" value="NUDIX HYDROLASE, NUDC SUBFAMILY"/>
    <property type="match status" value="1"/>
</dbReference>
<keyword evidence="3" id="KW-0378">Hydrolase</keyword>
<proteinExistence type="predicted"/>
<accession>A0ABR4FKC1</accession>
<dbReference type="PANTHER" id="PTHR42904:SF1">
    <property type="entry name" value="NUCLEOSIDE DIPHOSPHATE-LINKED MOIETY X MOTIF 17"/>
    <property type="match status" value="1"/>
</dbReference>
<comment type="caution">
    <text evidence="7">The sequence shown here is derived from an EMBL/GenBank/DDBJ whole genome shotgun (WGS) entry which is preliminary data.</text>
</comment>
<comment type="cofactor">
    <cofactor evidence="1">
        <name>Mg(2+)</name>
        <dbReference type="ChEBI" id="CHEBI:18420"/>
    </cofactor>
</comment>
<evidence type="ECO:0000256" key="3">
    <source>
        <dbReference type="ARBA" id="ARBA00022801"/>
    </source>
</evidence>
<evidence type="ECO:0000256" key="5">
    <source>
        <dbReference type="SAM" id="MobiDB-lite"/>
    </source>
</evidence>
<keyword evidence="2" id="KW-0479">Metal-binding</keyword>
<keyword evidence="8" id="KW-1185">Reference proteome</keyword>
<dbReference type="EMBL" id="JBFTWV010000220">
    <property type="protein sequence ID" value="KAL2783664.1"/>
    <property type="molecule type" value="Genomic_DNA"/>
</dbReference>
<evidence type="ECO:0000256" key="1">
    <source>
        <dbReference type="ARBA" id="ARBA00001946"/>
    </source>
</evidence>
<dbReference type="InterPro" id="IPR050241">
    <property type="entry name" value="NAD-cap_RNA_hydrolase_NudC"/>
</dbReference>
<organism evidence="7 8">
    <name type="scientific">Aspergillus keveii</name>
    <dbReference type="NCBI Taxonomy" id="714993"/>
    <lineage>
        <taxon>Eukaryota</taxon>
        <taxon>Fungi</taxon>
        <taxon>Dikarya</taxon>
        <taxon>Ascomycota</taxon>
        <taxon>Pezizomycotina</taxon>
        <taxon>Eurotiomycetes</taxon>
        <taxon>Eurotiomycetidae</taxon>
        <taxon>Eurotiales</taxon>
        <taxon>Aspergillaceae</taxon>
        <taxon>Aspergillus</taxon>
        <taxon>Aspergillus subgen. Nidulantes</taxon>
    </lineage>
</organism>
<evidence type="ECO:0000259" key="6">
    <source>
        <dbReference type="PROSITE" id="PS51462"/>
    </source>
</evidence>
<gene>
    <name evidence="7" type="ORF">BJX66DRAFT_318095</name>
</gene>
<dbReference type="PROSITE" id="PS51462">
    <property type="entry name" value="NUDIX"/>
    <property type="match status" value="1"/>
</dbReference>